<feature type="transmembrane region" description="Helical" evidence="2">
    <location>
        <begin position="377"/>
        <end position="399"/>
    </location>
</feature>
<feature type="transmembrane region" description="Helical" evidence="2">
    <location>
        <begin position="57"/>
        <end position="77"/>
    </location>
</feature>
<feature type="transmembrane region" description="Helical" evidence="2">
    <location>
        <begin position="500"/>
        <end position="520"/>
    </location>
</feature>
<feature type="transmembrane region" description="Helical" evidence="2">
    <location>
        <begin position="306"/>
        <end position="325"/>
    </location>
</feature>
<name>A0ABP6IYH5_9ACTN</name>
<evidence type="ECO:0000256" key="2">
    <source>
        <dbReference type="SAM" id="Phobius"/>
    </source>
</evidence>
<feature type="transmembrane region" description="Helical" evidence="2">
    <location>
        <begin position="237"/>
        <end position="256"/>
    </location>
</feature>
<proteinExistence type="predicted"/>
<feature type="transmembrane region" description="Helical" evidence="2">
    <location>
        <begin position="642"/>
        <end position="663"/>
    </location>
</feature>
<evidence type="ECO:0000313" key="3">
    <source>
        <dbReference type="EMBL" id="GAA2914177.1"/>
    </source>
</evidence>
<organism evidence="3 4">
    <name type="scientific">Streptosporangium fragile</name>
    <dbReference type="NCBI Taxonomy" id="46186"/>
    <lineage>
        <taxon>Bacteria</taxon>
        <taxon>Bacillati</taxon>
        <taxon>Actinomycetota</taxon>
        <taxon>Actinomycetes</taxon>
        <taxon>Streptosporangiales</taxon>
        <taxon>Streptosporangiaceae</taxon>
        <taxon>Streptosporangium</taxon>
    </lineage>
</organism>
<feature type="transmembrane region" description="Helical" evidence="2">
    <location>
        <begin position="616"/>
        <end position="636"/>
    </location>
</feature>
<dbReference type="Proteomes" id="UP001500831">
    <property type="component" value="Unassembled WGS sequence"/>
</dbReference>
<dbReference type="RefSeq" id="WP_344982227.1">
    <property type="nucleotide sequence ID" value="NZ_BAAAVI010000130.1"/>
</dbReference>
<feature type="transmembrane region" description="Helical" evidence="2">
    <location>
        <begin position="430"/>
        <end position="456"/>
    </location>
</feature>
<accession>A0ABP6IYH5</accession>
<dbReference type="EMBL" id="BAAAVI010000130">
    <property type="protein sequence ID" value="GAA2914177.1"/>
    <property type="molecule type" value="Genomic_DNA"/>
</dbReference>
<feature type="transmembrane region" description="Helical" evidence="2">
    <location>
        <begin position="332"/>
        <end position="347"/>
    </location>
</feature>
<feature type="transmembrane region" description="Helical" evidence="2">
    <location>
        <begin position="263"/>
        <end position="286"/>
    </location>
</feature>
<feature type="transmembrane region" description="Helical" evidence="2">
    <location>
        <begin position="353"/>
        <end position="370"/>
    </location>
</feature>
<comment type="caution">
    <text evidence="3">The sequence shown here is derived from an EMBL/GenBank/DDBJ whole genome shotgun (WGS) entry which is preliminary data.</text>
</comment>
<feature type="transmembrane region" description="Helical" evidence="2">
    <location>
        <begin position="468"/>
        <end position="488"/>
    </location>
</feature>
<evidence type="ECO:0000256" key="1">
    <source>
        <dbReference type="SAM" id="MobiDB-lite"/>
    </source>
</evidence>
<keyword evidence="4" id="KW-1185">Reference proteome</keyword>
<feature type="transmembrane region" description="Helical" evidence="2">
    <location>
        <begin position="145"/>
        <end position="167"/>
    </location>
</feature>
<evidence type="ECO:0008006" key="5">
    <source>
        <dbReference type="Google" id="ProtNLM"/>
    </source>
</evidence>
<keyword evidence="2" id="KW-0812">Transmembrane</keyword>
<reference evidence="4" key="1">
    <citation type="journal article" date="2019" name="Int. J. Syst. Evol. Microbiol.">
        <title>The Global Catalogue of Microorganisms (GCM) 10K type strain sequencing project: providing services to taxonomists for standard genome sequencing and annotation.</title>
        <authorList>
            <consortium name="The Broad Institute Genomics Platform"/>
            <consortium name="The Broad Institute Genome Sequencing Center for Infectious Disease"/>
            <person name="Wu L."/>
            <person name="Ma J."/>
        </authorList>
    </citation>
    <scope>NUCLEOTIDE SEQUENCE [LARGE SCALE GENOMIC DNA]</scope>
    <source>
        <strain evidence="4">JCM 6242</strain>
    </source>
</reference>
<keyword evidence="2" id="KW-1133">Transmembrane helix</keyword>
<feature type="transmembrane region" description="Helical" evidence="2">
    <location>
        <begin position="113"/>
        <end position="133"/>
    </location>
</feature>
<sequence length="826" mass="85918">MTVALGRPSPSDPGAAGARPGPRGAARAAWRLLPFLCVAALAASVLCAYEVSPRDVAVFGAFTALAVTLPGALLWRAAHRGSRLLAEDLAAGTAVGYAAQVLAYIPARAAGAPLLALVPPALTLAAFAAVPALRRHWRAPAGEGAAPLWWSWCLAGLFGVVVAWSGAGFFRAHGLSWPGDARPFVDLPFQLALAGELKHHVPPTEPTVLGTPLLYHWFVYAHLAASSWATGIELETLVHRLAVLPMAAALVVLVAVTARRLTGLWWTGPVAAGVSFLVVAPNPLAWTAQLVPSGALLDGTLWVSPTQTFGALTSCLAVLILVDLLRGGRNRAGWALLTLALAVTMGAKSTYIPLIAAGLTLVIVVHLVFLRRPHRPALLALALSAACGLFAQVALFGGARLGMAPEPLASAAKALVAGGVIPAWTDPAPALAVTMGVIMIVSWACVWSGVFGLAVRNPVTGVRAVPEAPVLMLLGIGAAAIPVVLLFGHPGGSEYFFLQAARPFLSLAAVCGLAALLTAARTTTRSTTRSTVPATARSTTRTTVPATARNAARTTTRSTARSIARSAGSPWWPVGAACAGAALTAAVRVAGGAAGGAAVEPFALGPDPDARLAHLIAPYLALACAVTLCAVGTALACRRLGAPRGLSGALVISLVTGLGLVAAPERARFTYEMWPLTGPAGSVPRGAREAGRWLRDHSRPDDVVATNAHCAVPGTARCDNRHFWVSGLSERRVLVEGWGYSAGAHARVRDVTTHAITSLPFWDPERLADNDTVFRSPTAAGVRRLRERYGVRWLFVDTRYGRPAPPLDGFARLRHRSGACAVYEIP</sequence>
<evidence type="ECO:0000313" key="4">
    <source>
        <dbReference type="Proteomes" id="UP001500831"/>
    </source>
</evidence>
<feature type="region of interest" description="Disordered" evidence="1">
    <location>
        <begin position="1"/>
        <end position="20"/>
    </location>
</feature>
<keyword evidence="2" id="KW-0472">Membrane</keyword>
<gene>
    <name evidence="3" type="ORF">GCM10010517_80680</name>
</gene>
<feature type="transmembrane region" description="Helical" evidence="2">
    <location>
        <begin position="32"/>
        <end position="51"/>
    </location>
</feature>
<feature type="region of interest" description="Disordered" evidence="1">
    <location>
        <begin position="527"/>
        <end position="559"/>
    </location>
</feature>
<protein>
    <recommendedName>
        <fullName evidence="5">Glycosyltransferase RgtA/B/C/D-like domain-containing protein</fullName>
    </recommendedName>
</protein>